<comment type="similarity">
    <text evidence="2">Belongs to the resistance-nodulation-cell division (RND) (TC 2.A.6) family.</text>
</comment>
<keyword evidence="3" id="KW-0813">Transport</keyword>
<feature type="transmembrane region" description="Helical" evidence="8">
    <location>
        <begin position="443"/>
        <end position="463"/>
    </location>
</feature>
<dbReference type="Gene3D" id="3.30.70.1320">
    <property type="entry name" value="Multidrug efflux transporter AcrB pore domain like"/>
    <property type="match status" value="1"/>
</dbReference>
<evidence type="ECO:0000256" key="6">
    <source>
        <dbReference type="ARBA" id="ARBA00022989"/>
    </source>
</evidence>
<feature type="transmembrane region" description="Helical" evidence="8">
    <location>
        <begin position="882"/>
        <end position="905"/>
    </location>
</feature>
<sequence>MFTFLVTQSLRNRMLVLVLAAILVGYGTFVAMRLPVDVFPDLNRPTVTIMTEAEGLAPPEVEQLVSYPLETQMNGLPGVDRVRSVSGVGLSIVYVEFDWGTDIYRNRQQIAERLTLVAEQLPEGVTPQMGPISSIMGQIMLVAMTAPDGVSPMELREAADFLVRPRLLAIPGVAQVIPIGGEVRQFRVAPNPAALRALGVTLEDVETAITAFGGNTGGGFTDQYSREFLIRNIGNTLNLEDLRKVVVKSDGLRPVLLHQVAEVSYGARLKRGEAGYMGRPAVIVSVEKQPDVDTVALTRAVEAELTQITATLPEGMRADQVLFRQADFIETSVKNVQTVLIEAIVVVAIVLFAFLLNVRTTLISLTAIPVSILATAIVFKLMGLSINTMTLGGLAIAIGELVDDAVVDVENIFRRLRENREAGNPRSTFEVVVSASQEVRSGIVYATMIIVLVFVPLFALSGIEGRLFAPLGQAYIISILVSLVVSITLTPVMAFYLLPGMKRLDEHEGWLVRMLKRGNRAALAVAFRWQRTLMAFALIAVLVAGWFATALPRAFLPPFNEGTFTISMLFNPGISLAESHRVGLIAEQLIMEVPEVRAVGRRTGRAELDEHAEGVHSSEIEVDLEPGERPKTEIVADIRARLSILPVAVNVGQPISHRLDHMLSGVRAQLALKVYGDDLDTLRAVAEDLRSRIGSIPGLVDLQLEKQVRIPQLEIRVDYERAALHGIQPAAVIEALEELSNGRVVSRLVDGQRTYDVVMRLAENHRNTQALGDLLIETPAGWVPVRELAEVRETDGPNQILRENGRRRLVVLGNTDGKVDMAEVVARIRAVIAEADLPTGFSATLEGTFQAQEEASRTIGLLSLVSLGMVFAILYSRYRSAVCALIIMGSVPLALIGSVAALWIAGQPLSVASMIGFITLTGIAARNGILKISHYINLALHEGMPFGRELVIRGSLERLTPVLMTALSAGVALVPLMIHAGEPGKEILNPVAVTIFGGLISSTLLDTFLTPVLFLRYGRNALEHLVAAARSQANQPGAPEGAAIPSY</sequence>
<dbReference type="Pfam" id="PF00873">
    <property type="entry name" value="ACR_tran"/>
    <property type="match status" value="1"/>
</dbReference>
<evidence type="ECO:0000256" key="1">
    <source>
        <dbReference type="ARBA" id="ARBA00004651"/>
    </source>
</evidence>
<dbReference type="PANTHER" id="PTHR32063">
    <property type="match status" value="1"/>
</dbReference>
<proteinExistence type="inferred from homology"/>
<keyword evidence="7 8" id="KW-0472">Membrane</keyword>
<comment type="caution">
    <text evidence="9">The sequence shown here is derived from an EMBL/GenBank/DDBJ whole genome shotgun (WGS) entry which is preliminary data.</text>
</comment>
<dbReference type="Gene3D" id="1.20.1640.10">
    <property type="entry name" value="Multidrug efflux transporter AcrB transmembrane domain"/>
    <property type="match status" value="2"/>
</dbReference>
<evidence type="ECO:0000256" key="2">
    <source>
        <dbReference type="ARBA" id="ARBA00010942"/>
    </source>
</evidence>
<feature type="transmembrane region" description="Helical" evidence="8">
    <location>
        <begin position="987"/>
        <end position="1015"/>
    </location>
</feature>
<evidence type="ECO:0000256" key="5">
    <source>
        <dbReference type="ARBA" id="ARBA00022692"/>
    </source>
</evidence>
<evidence type="ECO:0000256" key="3">
    <source>
        <dbReference type="ARBA" id="ARBA00022448"/>
    </source>
</evidence>
<dbReference type="PRINTS" id="PR00702">
    <property type="entry name" value="ACRIFLAVINRP"/>
</dbReference>
<evidence type="ECO:0000256" key="7">
    <source>
        <dbReference type="ARBA" id="ARBA00023136"/>
    </source>
</evidence>
<keyword evidence="10" id="KW-1185">Reference proteome</keyword>
<dbReference type="EMBL" id="JBHLWE010000005">
    <property type="protein sequence ID" value="MFC0339531.1"/>
    <property type="molecule type" value="Genomic_DNA"/>
</dbReference>
<organism evidence="9 10">
    <name type="scientific">Paracoccus niistensis</name>
    <dbReference type="NCBI Taxonomy" id="632935"/>
    <lineage>
        <taxon>Bacteria</taxon>
        <taxon>Pseudomonadati</taxon>
        <taxon>Pseudomonadota</taxon>
        <taxon>Alphaproteobacteria</taxon>
        <taxon>Rhodobacterales</taxon>
        <taxon>Paracoccaceae</taxon>
        <taxon>Paracoccus</taxon>
    </lineage>
</organism>
<evidence type="ECO:0000256" key="8">
    <source>
        <dbReference type="SAM" id="Phobius"/>
    </source>
</evidence>
<keyword evidence="4" id="KW-1003">Cell membrane</keyword>
<dbReference type="NCBIfam" id="TIGR00914">
    <property type="entry name" value="2A0601"/>
    <property type="match status" value="1"/>
</dbReference>
<feature type="transmembrane region" description="Helical" evidence="8">
    <location>
        <begin position="911"/>
        <end position="929"/>
    </location>
</feature>
<dbReference type="Gene3D" id="3.30.70.1440">
    <property type="entry name" value="Multidrug efflux transporter AcrB pore domain"/>
    <property type="match status" value="1"/>
</dbReference>
<feature type="transmembrane region" description="Helical" evidence="8">
    <location>
        <begin position="339"/>
        <end position="356"/>
    </location>
</feature>
<feature type="transmembrane region" description="Helical" evidence="8">
    <location>
        <begin position="533"/>
        <end position="551"/>
    </location>
</feature>
<keyword evidence="6 8" id="KW-1133">Transmembrane helix</keyword>
<dbReference type="Gene3D" id="3.30.2090.10">
    <property type="entry name" value="Multidrug efflux transporter AcrB TolC docking domain, DN and DC subdomains"/>
    <property type="match status" value="2"/>
</dbReference>
<dbReference type="Proteomes" id="UP001589799">
    <property type="component" value="Unassembled WGS sequence"/>
</dbReference>
<dbReference type="SUPFAM" id="SSF82693">
    <property type="entry name" value="Multidrug efflux transporter AcrB pore domain, PN1, PN2, PC1 and PC2 subdomains"/>
    <property type="match status" value="2"/>
</dbReference>
<dbReference type="PANTHER" id="PTHR32063:SF4">
    <property type="entry name" value="SLR6043 PROTEIN"/>
    <property type="match status" value="1"/>
</dbReference>
<dbReference type="InterPro" id="IPR004763">
    <property type="entry name" value="CusA-like"/>
</dbReference>
<accession>A0ABV6HZZ1</accession>
<comment type="subcellular location">
    <subcellularLocation>
        <location evidence="1">Cell membrane</location>
        <topology evidence="1">Multi-pass membrane protein</topology>
    </subcellularLocation>
</comment>
<feature type="transmembrane region" description="Helical" evidence="8">
    <location>
        <begin position="475"/>
        <end position="498"/>
    </location>
</feature>
<evidence type="ECO:0000313" key="10">
    <source>
        <dbReference type="Proteomes" id="UP001589799"/>
    </source>
</evidence>
<feature type="transmembrane region" description="Helical" evidence="8">
    <location>
        <begin position="14"/>
        <end position="34"/>
    </location>
</feature>
<gene>
    <name evidence="9" type="ORF">ACFFII_01975</name>
</gene>
<dbReference type="RefSeq" id="WP_377697203.1">
    <property type="nucleotide sequence ID" value="NZ_JBHLWE010000005.1"/>
</dbReference>
<dbReference type="SUPFAM" id="SSF82866">
    <property type="entry name" value="Multidrug efflux transporter AcrB transmembrane domain"/>
    <property type="match status" value="2"/>
</dbReference>
<evidence type="ECO:0000256" key="4">
    <source>
        <dbReference type="ARBA" id="ARBA00022475"/>
    </source>
</evidence>
<evidence type="ECO:0000313" key="9">
    <source>
        <dbReference type="EMBL" id="MFC0339531.1"/>
    </source>
</evidence>
<feature type="transmembrane region" description="Helical" evidence="8">
    <location>
        <begin position="962"/>
        <end position="981"/>
    </location>
</feature>
<feature type="transmembrane region" description="Helical" evidence="8">
    <location>
        <begin position="362"/>
        <end position="382"/>
    </location>
</feature>
<dbReference type="SUPFAM" id="SSF82714">
    <property type="entry name" value="Multidrug efflux transporter AcrB TolC docking domain, DN and DC subdomains"/>
    <property type="match status" value="2"/>
</dbReference>
<name>A0ABV6HZZ1_9RHOB</name>
<dbReference type="Gene3D" id="3.30.70.1430">
    <property type="entry name" value="Multidrug efflux transporter AcrB pore domain"/>
    <property type="match status" value="2"/>
</dbReference>
<dbReference type="InterPro" id="IPR001036">
    <property type="entry name" value="Acrflvin-R"/>
</dbReference>
<reference evidence="9 10" key="1">
    <citation type="submission" date="2024-09" db="EMBL/GenBank/DDBJ databases">
        <authorList>
            <person name="Sun Q."/>
            <person name="Mori K."/>
        </authorList>
    </citation>
    <scope>NUCLEOTIDE SEQUENCE [LARGE SCALE GENOMIC DNA]</scope>
    <source>
        <strain evidence="9 10">KCTC 22789</strain>
    </source>
</reference>
<keyword evidence="5 8" id="KW-0812">Transmembrane</keyword>
<dbReference type="InterPro" id="IPR027463">
    <property type="entry name" value="AcrB_DN_DC_subdom"/>
</dbReference>
<feature type="transmembrane region" description="Helical" evidence="8">
    <location>
        <begin position="858"/>
        <end position="875"/>
    </location>
</feature>
<protein>
    <submittedName>
        <fullName evidence="9">Efflux RND transporter permease subunit</fullName>
    </submittedName>
</protein>